<accession>A0A8S5MWA6</accession>
<proteinExistence type="predicted"/>
<sequence length="41" mass="4594">MSSLTMTTTSAVTSVTKWKTPNVYLLSHLLTISYAFTKKKN</sequence>
<organism evidence="1">
    <name type="scientific">Myoviridae sp. ct3wi9</name>
    <dbReference type="NCBI Taxonomy" id="2826610"/>
    <lineage>
        <taxon>Viruses</taxon>
        <taxon>Duplodnaviria</taxon>
        <taxon>Heunggongvirae</taxon>
        <taxon>Uroviricota</taxon>
        <taxon>Caudoviricetes</taxon>
    </lineage>
</organism>
<evidence type="ECO:0000313" key="1">
    <source>
        <dbReference type="EMBL" id="DAD86685.1"/>
    </source>
</evidence>
<reference evidence="1" key="1">
    <citation type="journal article" date="2021" name="Proc. Natl. Acad. Sci. U.S.A.">
        <title>A Catalog of Tens of Thousands of Viruses from Human Metagenomes Reveals Hidden Associations with Chronic Diseases.</title>
        <authorList>
            <person name="Tisza M.J."/>
            <person name="Buck C.B."/>
        </authorList>
    </citation>
    <scope>NUCLEOTIDE SEQUENCE</scope>
    <source>
        <strain evidence="1">Ct3wi9</strain>
    </source>
</reference>
<protein>
    <submittedName>
        <fullName evidence="1">Uncharacterized protein</fullName>
    </submittedName>
</protein>
<dbReference type="EMBL" id="BK015006">
    <property type="protein sequence ID" value="DAD86685.1"/>
    <property type="molecule type" value="Genomic_DNA"/>
</dbReference>
<name>A0A8S5MWA6_9CAUD</name>